<keyword evidence="3" id="KW-1185">Reference proteome</keyword>
<dbReference type="HOGENOM" id="CLU_526430_0_0_6"/>
<evidence type="ECO:0008006" key="4">
    <source>
        <dbReference type="Google" id="ProtNLM"/>
    </source>
</evidence>
<protein>
    <recommendedName>
        <fullName evidence="4">Portal protein</fullName>
    </recommendedName>
</protein>
<evidence type="ECO:0000313" key="2">
    <source>
        <dbReference type="EMBL" id="ENV14265.1"/>
    </source>
</evidence>
<reference evidence="2 3" key="1">
    <citation type="submission" date="2013-02" db="EMBL/GenBank/DDBJ databases">
        <title>The Genome Sequence of Acinetobacter schindleri NIPH 900.</title>
        <authorList>
            <consortium name="The Broad Institute Genome Sequencing Platform"/>
            <consortium name="The Broad Institute Genome Sequencing Center for Infectious Disease"/>
            <person name="Cerqueira G."/>
            <person name="Feldgarden M."/>
            <person name="Courvalin P."/>
            <person name="Perichon B."/>
            <person name="Grillot-Courvalin C."/>
            <person name="Clermont D."/>
            <person name="Rocha E."/>
            <person name="Yoon E.-J."/>
            <person name="Nemec A."/>
            <person name="Walker B."/>
            <person name="Young S.K."/>
            <person name="Zeng Q."/>
            <person name="Gargeya S."/>
            <person name="Fitzgerald M."/>
            <person name="Haas B."/>
            <person name="Abouelleil A."/>
            <person name="Alvarado L."/>
            <person name="Arachchi H.M."/>
            <person name="Berlin A.M."/>
            <person name="Chapman S.B."/>
            <person name="Dewar J."/>
            <person name="Goldberg J."/>
            <person name="Griggs A."/>
            <person name="Gujja S."/>
            <person name="Hansen M."/>
            <person name="Howarth C."/>
            <person name="Imamovic A."/>
            <person name="Larimer J."/>
            <person name="McCowan C."/>
            <person name="Murphy C."/>
            <person name="Neiman D."/>
            <person name="Pearson M."/>
            <person name="Priest M."/>
            <person name="Roberts A."/>
            <person name="Saif S."/>
            <person name="Shea T."/>
            <person name="Sisk P."/>
            <person name="Sykes S."/>
            <person name="Wortman J."/>
            <person name="Nusbaum C."/>
            <person name="Birren B."/>
        </authorList>
    </citation>
    <scope>NUCLEOTIDE SEQUENCE [LARGE SCALE GENOMIC DNA]</scope>
    <source>
        <strain evidence="2 3">NIPH 900</strain>
    </source>
</reference>
<comment type="caution">
    <text evidence="2">The sequence shown here is derived from an EMBL/GenBank/DDBJ whole genome shotgun (WGS) entry which is preliminary data.</text>
</comment>
<sequence>MALQDVMAVLLGANTNAVGQQQASETSQLAMAQMHTATEPFNLGTFDTPENRKRHRKEIYTKWEKMLAFAPIAEGIGIHVAAALGGDSTTGQQIFITPAMRLRGKDIGQNAKVQLKQLNDRIKHLESLISGNMSKILRDAAGFGDAYVRVLGEKGKGVTKIICNDTTYPPLIQAFEQGDEAVVYHTLDDKSWQKTVLNHNKLQMLRLRLKNLNRIPQYHISDSVSMSQAMQSDNLKEWPILPARVGGSFLYEIERFYDNVILALAAMNSQQIADSVNQMFLSINMSGMPPAQREAYKRGLSEMLKNHESYVRNALQGGEAIFGTNFHVLPTFDEKQVLNPIGDIKGQRASTINTDVLMHNVKLMMGGLGLDLSMVGYSELISGGIGEGAAFHTSAQIMRRSMDLRNATKEFLNQLIALDWGYRYNEFFENEQDYPWQVEFYSDQSAAMTEELTNKQARMNSLIVKAQAIAQIKELGLSEENAARLLERDGGMDYDEAIAIAQDIKASSAVGGEQAGGEEPAGNENLDDEDDFEE</sequence>
<feature type="compositionally biased region" description="Low complexity" evidence="1">
    <location>
        <begin position="509"/>
        <end position="524"/>
    </location>
</feature>
<dbReference type="PATRIC" id="fig|1217675.3.peg.488"/>
<gene>
    <name evidence="2" type="ORF">F965_00508</name>
</gene>
<dbReference type="EMBL" id="APPI01000010">
    <property type="protein sequence ID" value="ENV14265.1"/>
    <property type="molecule type" value="Genomic_DNA"/>
</dbReference>
<dbReference type="AlphaFoldDB" id="N8Y4M3"/>
<feature type="compositionally biased region" description="Acidic residues" evidence="1">
    <location>
        <begin position="525"/>
        <end position="534"/>
    </location>
</feature>
<dbReference type="RefSeq" id="WP_004812513.1">
    <property type="nucleotide sequence ID" value="NZ_KB849450.1"/>
</dbReference>
<name>N8Y4M3_9GAMM</name>
<proteinExistence type="predicted"/>
<dbReference type="Proteomes" id="UP000018438">
    <property type="component" value="Unassembled WGS sequence"/>
</dbReference>
<organism evidence="2 3">
    <name type="scientific">Acinetobacter schindleri NIPH 900</name>
    <dbReference type="NCBI Taxonomy" id="1217675"/>
    <lineage>
        <taxon>Bacteria</taxon>
        <taxon>Pseudomonadati</taxon>
        <taxon>Pseudomonadota</taxon>
        <taxon>Gammaproteobacteria</taxon>
        <taxon>Moraxellales</taxon>
        <taxon>Moraxellaceae</taxon>
        <taxon>Acinetobacter</taxon>
    </lineage>
</organism>
<evidence type="ECO:0000256" key="1">
    <source>
        <dbReference type="SAM" id="MobiDB-lite"/>
    </source>
</evidence>
<evidence type="ECO:0000313" key="3">
    <source>
        <dbReference type="Proteomes" id="UP000018438"/>
    </source>
</evidence>
<accession>N8Y4M3</accession>
<feature type="region of interest" description="Disordered" evidence="1">
    <location>
        <begin position="509"/>
        <end position="534"/>
    </location>
</feature>